<evidence type="ECO:0000256" key="3">
    <source>
        <dbReference type="ARBA" id="ARBA00022989"/>
    </source>
</evidence>
<dbReference type="Pfam" id="PF01794">
    <property type="entry name" value="Ferric_reduct"/>
    <property type="match status" value="1"/>
</dbReference>
<dbReference type="Proteomes" id="UP001523262">
    <property type="component" value="Unassembled WGS sequence"/>
</dbReference>
<comment type="subcellular location">
    <subcellularLocation>
        <location evidence="1">Membrane</location>
        <topology evidence="1">Multi-pass membrane protein</topology>
    </subcellularLocation>
</comment>
<name>A0ABT0WFA2_9BACI</name>
<evidence type="ECO:0000313" key="7">
    <source>
        <dbReference type="EMBL" id="MCM2534991.1"/>
    </source>
</evidence>
<protein>
    <submittedName>
        <fullName evidence="7">Ferric reductase-like transmembrane domain-containing protein</fullName>
    </submittedName>
</protein>
<evidence type="ECO:0000256" key="1">
    <source>
        <dbReference type="ARBA" id="ARBA00004141"/>
    </source>
</evidence>
<feature type="transmembrane region" description="Helical" evidence="5">
    <location>
        <begin position="158"/>
        <end position="175"/>
    </location>
</feature>
<keyword evidence="3 5" id="KW-1133">Transmembrane helix</keyword>
<accession>A0ABT0WFA2</accession>
<dbReference type="EMBL" id="JAMQCR010000002">
    <property type="protein sequence ID" value="MCM2534991.1"/>
    <property type="molecule type" value="Genomic_DNA"/>
</dbReference>
<evidence type="ECO:0000256" key="4">
    <source>
        <dbReference type="ARBA" id="ARBA00023136"/>
    </source>
</evidence>
<proteinExistence type="predicted"/>
<reference evidence="7 8" key="1">
    <citation type="submission" date="2022-06" db="EMBL/GenBank/DDBJ databases">
        <authorList>
            <person name="Jeon C.O."/>
        </authorList>
    </citation>
    <scope>NUCLEOTIDE SEQUENCE [LARGE SCALE GENOMIC DNA]</scope>
    <source>
        <strain evidence="7 8">KCTC 13943</strain>
    </source>
</reference>
<keyword evidence="4 5" id="KW-0472">Membrane</keyword>
<keyword evidence="8" id="KW-1185">Reference proteome</keyword>
<feature type="transmembrane region" description="Helical" evidence="5">
    <location>
        <begin position="92"/>
        <end position="117"/>
    </location>
</feature>
<evidence type="ECO:0000313" key="8">
    <source>
        <dbReference type="Proteomes" id="UP001523262"/>
    </source>
</evidence>
<feature type="transmembrane region" description="Helical" evidence="5">
    <location>
        <begin position="48"/>
        <end position="72"/>
    </location>
</feature>
<feature type="domain" description="Ferric oxidoreductase" evidence="6">
    <location>
        <begin position="16"/>
        <end position="140"/>
    </location>
</feature>
<feature type="transmembrane region" description="Helical" evidence="5">
    <location>
        <begin position="16"/>
        <end position="36"/>
    </location>
</feature>
<sequence>MSAGDFLRLSIKSGDIAYILLWFNAVLGIILSARVLTRIRQQRWIRTVNLIHTYLASAAFIFVIIHLVTLYADYKMADRITLLGFFLPEASPYRTTLIDVGIIPTYLFLIILVTSWARKRVGFKLWRTIHYFNYLALMLAIWHSMLGQGEASVVPNGFYIWSGAILLGLSFYRIVTRSVKKQIQ</sequence>
<dbReference type="InterPro" id="IPR013130">
    <property type="entry name" value="Fe3_Rdtase_TM_dom"/>
</dbReference>
<evidence type="ECO:0000256" key="5">
    <source>
        <dbReference type="SAM" id="Phobius"/>
    </source>
</evidence>
<keyword evidence="2 5" id="KW-0812">Transmembrane</keyword>
<evidence type="ECO:0000259" key="6">
    <source>
        <dbReference type="Pfam" id="PF01794"/>
    </source>
</evidence>
<comment type="caution">
    <text evidence="7">The sequence shown here is derived from an EMBL/GenBank/DDBJ whole genome shotgun (WGS) entry which is preliminary data.</text>
</comment>
<evidence type="ECO:0000256" key="2">
    <source>
        <dbReference type="ARBA" id="ARBA00022692"/>
    </source>
</evidence>
<feature type="transmembrane region" description="Helical" evidence="5">
    <location>
        <begin position="129"/>
        <end position="146"/>
    </location>
</feature>
<organism evidence="7 8">
    <name type="scientific">Neobacillus pocheonensis</name>
    <dbReference type="NCBI Taxonomy" id="363869"/>
    <lineage>
        <taxon>Bacteria</taxon>
        <taxon>Bacillati</taxon>
        <taxon>Bacillota</taxon>
        <taxon>Bacilli</taxon>
        <taxon>Bacillales</taxon>
        <taxon>Bacillaceae</taxon>
        <taxon>Neobacillus</taxon>
    </lineage>
</organism>
<gene>
    <name evidence="7" type="ORF">NDK43_24950</name>
</gene>